<name>A0ABT5DSW3_9BACT</name>
<comment type="caution">
    <text evidence="1">The sequence shown here is derived from an EMBL/GenBank/DDBJ whole genome shotgun (WGS) entry which is preliminary data.</text>
</comment>
<protein>
    <submittedName>
        <fullName evidence="1">Uncharacterized protein</fullName>
    </submittedName>
</protein>
<gene>
    <name evidence="1" type="ORF">POL25_07210</name>
</gene>
<evidence type="ECO:0000313" key="2">
    <source>
        <dbReference type="Proteomes" id="UP001221686"/>
    </source>
</evidence>
<reference evidence="1 2" key="1">
    <citation type="submission" date="2022-11" db="EMBL/GenBank/DDBJ databases">
        <title>Minimal conservation of predation-associated metabolite biosynthetic gene clusters underscores biosynthetic potential of Myxococcota including descriptions for ten novel species: Archangium lansinium sp. nov., Myxococcus landrumus sp. nov., Nannocystis bai.</title>
        <authorList>
            <person name="Ahearne A."/>
            <person name="Stevens C."/>
            <person name="Dowd S."/>
        </authorList>
    </citation>
    <scope>NUCLEOTIDE SEQUENCE [LARGE SCALE GENOMIC DNA]</scope>
    <source>
        <strain evidence="1 2">BB15-2</strain>
    </source>
</reference>
<accession>A0ABT5DSW3</accession>
<proteinExistence type="predicted"/>
<organism evidence="1 2">
    <name type="scientific">Nannocystis bainbridge</name>
    <dbReference type="NCBI Taxonomy" id="2995303"/>
    <lineage>
        <taxon>Bacteria</taxon>
        <taxon>Pseudomonadati</taxon>
        <taxon>Myxococcota</taxon>
        <taxon>Polyangia</taxon>
        <taxon>Nannocystales</taxon>
        <taxon>Nannocystaceae</taxon>
        <taxon>Nannocystis</taxon>
    </lineage>
</organism>
<dbReference type="RefSeq" id="WP_272085165.1">
    <property type="nucleotide sequence ID" value="NZ_JAQNDL010000001.1"/>
</dbReference>
<dbReference type="Proteomes" id="UP001221686">
    <property type="component" value="Unassembled WGS sequence"/>
</dbReference>
<dbReference type="EMBL" id="JAQNDL010000001">
    <property type="protein sequence ID" value="MDC0716674.1"/>
    <property type="molecule type" value="Genomic_DNA"/>
</dbReference>
<keyword evidence="2" id="KW-1185">Reference proteome</keyword>
<sequence>MNAQERHAEALTERRRRGRDDDCARLQSLHVHRCFPTTPDALVGGAVADDASSCALGFVATRGSAPIRASCSAPTSELERGTVTGVRSQLITLMAPEDEAAFLSFVFERPTVSLITDVRSPGPEFPRTREVREIHSLHCMLWDAAILPRPHVEHVASCDDYCLRSDESLIQFLRSPVKGTSIGVGRIALATGWRGAPATNPKTARAMTSWFNALGRWIKANFENSLVYASDFKPDVGSRERTVWVGPRAIELSSQGWKLKHDGPPEYSLHYFEPAEEAAVLARYRAPKNFVGVGRVVHVGEVVSEMLQKQLFRIALDRDAPFAEFEGPFSCTRPAPKVGDEVACVFNENILGRHPESWEPREIKKLTPANRDRVLEGLRKTWRV</sequence>
<evidence type="ECO:0000313" key="1">
    <source>
        <dbReference type="EMBL" id="MDC0716674.1"/>
    </source>
</evidence>